<name>A0ABQ4SCX6_9HYPH</name>
<accession>A0ABQ4SCX6</accession>
<organism evidence="3 4">
    <name type="scientific">Methylobacterium isbiliense</name>
    <dbReference type="NCBI Taxonomy" id="315478"/>
    <lineage>
        <taxon>Bacteria</taxon>
        <taxon>Pseudomonadati</taxon>
        <taxon>Pseudomonadota</taxon>
        <taxon>Alphaproteobacteria</taxon>
        <taxon>Hyphomicrobiales</taxon>
        <taxon>Methylobacteriaceae</taxon>
        <taxon>Methylobacterium</taxon>
    </lineage>
</organism>
<keyword evidence="4" id="KW-1185">Reference proteome</keyword>
<evidence type="ECO:0000313" key="4">
    <source>
        <dbReference type="Proteomes" id="UP001055153"/>
    </source>
</evidence>
<feature type="compositionally biased region" description="Basic and acidic residues" evidence="1">
    <location>
        <begin position="205"/>
        <end position="217"/>
    </location>
</feature>
<feature type="region of interest" description="Disordered" evidence="1">
    <location>
        <begin position="128"/>
        <end position="296"/>
    </location>
</feature>
<evidence type="ECO:0000256" key="1">
    <source>
        <dbReference type="SAM" id="MobiDB-lite"/>
    </source>
</evidence>
<gene>
    <name evidence="3" type="ORF">GMJLKIPL_2246</name>
</gene>
<reference evidence="3" key="2">
    <citation type="submission" date="2021-08" db="EMBL/GenBank/DDBJ databases">
        <authorList>
            <person name="Tani A."/>
            <person name="Ola A."/>
            <person name="Ogura Y."/>
            <person name="Katsura K."/>
            <person name="Hayashi T."/>
        </authorList>
    </citation>
    <scope>NUCLEOTIDE SEQUENCE</scope>
    <source>
        <strain evidence="3">DSM 17168</strain>
    </source>
</reference>
<dbReference type="RefSeq" id="WP_238235214.1">
    <property type="nucleotide sequence ID" value="NZ_BPQQ01000023.1"/>
</dbReference>
<keyword evidence="2" id="KW-0732">Signal</keyword>
<dbReference type="Proteomes" id="UP001055153">
    <property type="component" value="Unassembled WGS sequence"/>
</dbReference>
<sequence>MIALRSTRSAALAAALAFTGLLNALGAATSVRAQGFYGVEEVDAVLAPRAVLGRLSRDGYRAFSHPRFDGEVYTLDADSPWGNRVRLVVDARSGRLLDRERIEAPLLPPGVIPGGRRPGYGWTEADVRVPPASEPIRDPALRSPYRGDMTYGREVPMEERRVATRPGLLPSDRPDVSRVAPAPPSAPAAPSGQGANPLGLNPDSPEARGARRPETPRKVAKPAKPVESPAALIEPKPAAPAPEPNPAPKPAEAVAAASPPPAAKPVDAGWKSPPDGNRPVRVIGGITPVPGKDEAK</sequence>
<proteinExistence type="predicted"/>
<dbReference type="EMBL" id="BPQQ01000023">
    <property type="protein sequence ID" value="GJE00325.1"/>
    <property type="molecule type" value="Genomic_DNA"/>
</dbReference>
<evidence type="ECO:0000313" key="3">
    <source>
        <dbReference type="EMBL" id="GJE00325.1"/>
    </source>
</evidence>
<reference evidence="3" key="1">
    <citation type="journal article" date="2021" name="Front. Microbiol.">
        <title>Comprehensive Comparative Genomics and Phenotyping of Methylobacterium Species.</title>
        <authorList>
            <person name="Alessa O."/>
            <person name="Ogura Y."/>
            <person name="Fujitani Y."/>
            <person name="Takami H."/>
            <person name="Hayashi T."/>
            <person name="Sahin N."/>
            <person name="Tani A."/>
        </authorList>
    </citation>
    <scope>NUCLEOTIDE SEQUENCE</scope>
    <source>
        <strain evidence="3">DSM 17168</strain>
    </source>
</reference>
<feature type="chain" id="PRO_5045363712" description="PepSY domain-containing protein" evidence="2">
    <location>
        <begin position="25"/>
        <end position="296"/>
    </location>
</feature>
<comment type="caution">
    <text evidence="3">The sequence shown here is derived from an EMBL/GenBank/DDBJ whole genome shotgun (WGS) entry which is preliminary data.</text>
</comment>
<feature type="signal peptide" evidence="2">
    <location>
        <begin position="1"/>
        <end position="24"/>
    </location>
</feature>
<evidence type="ECO:0000256" key="2">
    <source>
        <dbReference type="SAM" id="SignalP"/>
    </source>
</evidence>
<feature type="compositionally biased region" description="Pro residues" evidence="1">
    <location>
        <begin position="237"/>
        <end position="249"/>
    </location>
</feature>
<protein>
    <recommendedName>
        <fullName evidence="5">PepSY domain-containing protein</fullName>
    </recommendedName>
</protein>
<evidence type="ECO:0008006" key="5">
    <source>
        <dbReference type="Google" id="ProtNLM"/>
    </source>
</evidence>